<dbReference type="Pfam" id="PF13715">
    <property type="entry name" value="CarbopepD_reg_2"/>
    <property type="match status" value="1"/>
</dbReference>
<feature type="domain" description="TonB-dependent receptor plug" evidence="10">
    <location>
        <begin position="125"/>
        <end position="232"/>
    </location>
</feature>
<dbReference type="InterPro" id="IPR037066">
    <property type="entry name" value="Plug_dom_sf"/>
</dbReference>
<organism evidence="11 12">
    <name type="scientific">Hymenobacter mucosus</name>
    <dbReference type="NCBI Taxonomy" id="1411120"/>
    <lineage>
        <taxon>Bacteria</taxon>
        <taxon>Pseudomonadati</taxon>
        <taxon>Bacteroidota</taxon>
        <taxon>Cytophagia</taxon>
        <taxon>Cytophagales</taxon>
        <taxon>Hymenobacteraceae</taxon>
        <taxon>Hymenobacter</taxon>
    </lineage>
</organism>
<dbReference type="InterPro" id="IPR039426">
    <property type="entry name" value="TonB-dep_rcpt-like"/>
</dbReference>
<gene>
    <name evidence="11" type="ORF">SAMN06269173_110106</name>
</gene>
<keyword evidence="2 8" id="KW-0813">Transport</keyword>
<evidence type="ECO:0000256" key="6">
    <source>
        <dbReference type="ARBA" id="ARBA00023136"/>
    </source>
</evidence>
<evidence type="ECO:0000313" key="11">
    <source>
        <dbReference type="EMBL" id="SNR88975.1"/>
    </source>
</evidence>
<keyword evidence="6 8" id="KW-0472">Membrane</keyword>
<dbReference type="EMBL" id="FZNS01000010">
    <property type="protein sequence ID" value="SNR88975.1"/>
    <property type="molecule type" value="Genomic_DNA"/>
</dbReference>
<evidence type="ECO:0000256" key="8">
    <source>
        <dbReference type="PROSITE-ProRule" id="PRU01360"/>
    </source>
</evidence>
<evidence type="ECO:0000256" key="5">
    <source>
        <dbReference type="ARBA" id="ARBA00022729"/>
    </source>
</evidence>
<keyword evidence="7 8" id="KW-0998">Cell outer membrane</keyword>
<evidence type="ECO:0000256" key="3">
    <source>
        <dbReference type="ARBA" id="ARBA00022452"/>
    </source>
</evidence>
<dbReference type="GO" id="GO:0044718">
    <property type="term" value="P:siderophore transmembrane transport"/>
    <property type="evidence" value="ECO:0007669"/>
    <property type="project" value="TreeGrafter"/>
</dbReference>
<dbReference type="SUPFAM" id="SSF49464">
    <property type="entry name" value="Carboxypeptidase regulatory domain-like"/>
    <property type="match status" value="1"/>
</dbReference>
<dbReference type="PANTHER" id="PTHR30069">
    <property type="entry name" value="TONB-DEPENDENT OUTER MEMBRANE RECEPTOR"/>
    <property type="match status" value="1"/>
</dbReference>
<evidence type="ECO:0000256" key="2">
    <source>
        <dbReference type="ARBA" id="ARBA00022448"/>
    </source>
</evidence>
<feature type="signal peptide" evidence="9">
    <location>
        <begin position="1"/>
        <end position="22"/>
    </location>
</feature>
<dbReference type="RefSeq" id="WP_089333779.1">
    <property type="nucleotide sequence ID" value="NZ_FZNS01000010.1"/>
</dbReference>
<dbReference type="Gene3D" id="2.40.170.20">
    <property type="entry name" value="TonB-dependent receptor, beta-barrel domain"/>
    <property type="match status" value="1"/>
</dbReference>
<evidence type="ECO:0000256" key="7">
    <source>
        <dbReference type="ARBA" id="ARBA00023237"/>
    </source>
</evidence>
<sequence length="907" mass="98413">MRPLLQLCTLGLMLSAPIASFAQQAAPVEYYGTVQTDAGEPLPGATVFIKGTYIGSTTNSAGTFRLMVPANLIPAPLSISFVGYLTSTDTLTRSVRPLSVIMQPSAALINEVVVSASRVEENILRAPVTVDKVNTLGIARMSQPDLITGLARQKGVDVTTSGMFMASLSTRGFSGATSERLVQLVDYMDTQSPSLNINAGNALGLPEVDIASVEILHGPSSALYGANAFNGVVLTNSKSPYEYEGLTVRLRGGNRDYLDGQLRYAKRLGRKFAFKVSGSYASANDWIASNYDALGESYAAGNNRAGSGLGYDAVNRYGDVGNTFGATGGALAGKTVFMPGWTERELIAGDNKAKLYRIVPSLHYLVTDKVKAMVEFKRASGTTGYQFTNRYRFKNFATNQWRAELKSDNWYVRGYSTQDFGGNTYDLPFTGAFMQTAVDPNSTTNATYAQQYFQAYAVAYNTFLARNPGNTSGAEAAAQSAASPFQLTAGSQAFNDLRSKVISDPTPGIGSRVNPSSILNDISGQYDFRLKPFSLIVGGAYRQYRLGSDGLLFSDRENKRLVNDEYGAYAQASKELLNNRLKLTAAGRVDDSKNFDPVFSPRASAVYSLDKGHSHNFRASYNQAYRSPTQQGQYLNLDLARVLLVGNIGNGFEGYTTAAGSQLGRILRNPATAQQELDAYASTAGRLKPERVATWEVGYKGLLATNLVLDVNYYNSRYNDFIGQVRLITNVDGSKPTLQQLGAAAVSPRPFQSGNTRVIQVQANANQEVKTSGSVVALTYTPLKEFNVTGNYTLNLLNRDNLPEAFQTYYNTPKHKFNLGAYGEVKKVLSYSVNYRWAEGHLFESPFAAGQLQDYSSLDAQLGYMLPKLGTTLQVGGSNLLDSRNIQVYGGPQIGRLVYAGLSLDIK</sequence>
<proteinExistence type="inferred from homology"/>
<dbReference type="Gene3D" id="2.60.40.1120">
    <property type="entry name" value="Carboxypeptidase-like, regulatory domain"/>
    <property type="match status" value="1"/>
</dbReference>
<dbReference type="InterPro" id="IPR008969">
    <property type="entry name" value="CarboxyPept-like_regulatory"/>
</dbReference>
<dbReference type="Gene3D" id="2.170.130.10">
    <property type="entry name" value="TonB-dependent receptor, plug domain"/>
    <property type="match status" value="1"/>
</dbReference>
<dbReference type="SUPFAM" id="SSF56935">
    <property type="entry name" value="Porins"/>
    <property type="match status" value="1"/>
</dbReference>
<evidence type="ECO:0000256" key="9">
    <source>
        <dbReference type="SAM" id="SignalP"/>
    </source>
</evidence>
<comment type="similarity">
    <text evidence="8">Belongs to the TonB-dependent receptor family.</text>
</comment>
<keyword evidence="5 9" id="KW-0732">Signal</keyword>
<dbReference type="PROSITE" id="PS52016">
    <property type="entry name" value="TONB_DEPENDENT_REC_3"/>
    <property type="match status" value="1"/>
</dbReference>
<keyword evidence="11" id="KW-0675">Receptor</keyword>
<keyword evidence="12" id="KW-1185">Reference proteome</keyword>
<evidence type="ECO:0000256" key="4">
    <source>
        <dbReference type="ARBA" id="ARBA00022692"/>
    </source>
</evidence>
<evidence type="ECO:0000313" key="12">
    <source>
        <dbReference type="Proteomes" id="UP000198310"/>
    </source>
</evidence>
<evidence type="ECO:0000256" key="1">
    <source>
        <dbReference type="ARBA" id="ARBA00004571"/>
    </source>
</evidence>
<dbReference type="GO" id="GO:0015344">
    <property type="term" value="F:siderophore uptake transmembrane transporter activity"/>
    <property type="evidence" value="ECO:0007669"/>
    <property type="project" value="TreeGrafter"/>
</dbReference>
<accession>A0A239A008</accession>
<feature type="chain" id="PRO_5013280474" evidence="9">
    <location>
        <begin position="23"/>
        <end position="907"/>
    </location>
</feature>
<keyword evidence="3 8" id="KW-1134">Transmembrane beta strand</keyword>
<comment type="subcellular location">
    <subcellularLocation>
        <location evidence="1 8">Cell outer membrane</location>
        <topology evidence="1 8">Multi-pass membrane protein</topology>
    </subcellularLocation>
</comment>
<dbReference type="Pfam" id="PF07715">
    <property type="entry name" value="Plug"/>
    <property type="match status" value="1"/>
</dbReference>
<dbReference type="PANTHER" id="PTHR30069:SF29">
    <property type="entry name" value="HEMOGLOBIN AND HEMOGLOBIN-HAPTOGLOBIN-BINDING PROTEIN 1-RELATED"/>
    <property type="match status" value="1"/>
</dbReference>
<dbReference type="AlphaFoldDB" id="A0A239A008"/>
<dbReference type="InterPro" id="IPR012910">
    <property type="entry name" value="Plug_dom"/>
</dbReference>
<name>A0A239A008_9BACT</name>
<dbReference type="GO" id="GO:0009279">
    <property type="term" value="C:cell outer membrane"/>
    <property type="evidence" value="ECO:0007669"/>
    <property type="project" value="UniProtKB-SubCell"/>
</dbReference>
<dbReference type="InterPro" id="IPR036942">
    <property type="entry name" value="Beta-barrel_TonB_sf"/>
</dbReference>
<dbReference type="Proteomes" id="UP000198310">
    <property type="component" value="Unassembled WGS sequence"/>
</dbReference>
<keyword evidence="4 8" id="KW-0812">Transmembrane</keyword>
<protein>
    <submittedName>
        <fullName evidence="11">TonB-dependent Receptor Plug Domain</fullName>
    </submittedName>
</protein>
<reference evidence="12" key="1">
    <citation type="submission" date="2017-06" db="EMBL/GenBank/DDBJ databases">
        <authorList>
            <person name="Varghese N."/>
            <person name="Submissions S."/>
        </authorList>
    </citation>
    <scope>NUCLEOTIDE SEQUENCE [LARGE SCALE GENOMIC DNA]</scope>
    <source>
        <strain evidence="12">DSM 28041</strain>
    </source>
</reference>
<evidence type="ECO:0000259" key="10">
    <source>
        <dbReference type="Pfam" id="PF07715"/>
    </source>
</evidence>